<feature type="domain" description="Flavin reductase like" evidence="5">
    <location>
        <begin position="24"/>
        <end position="181"/>
    </location>
</feature>
<evidence type="ECO:0000256" key="3">
    <source>
        <dbReference type="ARBA" id="ARBA00022643"/>
    </source>
</evidence>
<evidence type="ECO:0000259" key="5">
    <source>
        <dbReference type="SMART" id="SM00903"/>
    </source>
</evidence>
<evidence type="ECO:0000256" key="4">
    <source>
        <dbReference type="ARBA" id="ARBA00038054"/>
    </source>
</evidence>
<dbReference type="PANTHER" id="PTHR33798">
    <property type="entry name" value="FLAVOPROTEIN OXYGENASE"/>
    <property type="match status" value="1"/>
</dbReference>
<reference evidence="6 7" key="1">
    <citation type="submission" date="2024-02" db="EMBL/GenBank/DDBJ databases">
        <title>Rubritalea halochordaticola NBRC 107102.</title>
        <authorList>
            <person name="Ichikawa N."/>
            <person name="Katano-Makiyama Y."/>
            <person name="Hidaka K."/>
        </authorList>
    </citation>
    <scope>NUCLEOTIDE SEQUENCE [LARGE SCALE GENOMIC DNA]</scope>
    <source>
        <strain evidence="6 7">NBRC 107102</strain>
    </source>
</reference>
<gene>
    <name evidence="6" type="ORF">Rhal01_02753</name>
</gene>
<dbReference type="InterPro" id="IPR002563">
    <property type="entry name" value="Flavin_Rdtase-like_dom"/>
</dbReference>
<keyword evidence="7" id="KW-1185">Reference proteome</keyword>
<dbReference type="RefSeq" id="WP_346189222.1">
    <property type="nucleotide sequence ID" value="NZ_BAABRL010000009.1"/>
</dbReference>
<dbReference type="Gene3D" id="2.30.110.10">
    <property type="entry name" value="Electron Transport, Fmn-binding Protein, Chain A"/>
    <property type="match status" value="1"/>
</dbReference>
<dbReference type="EMBL" id="BAABRL010000009">
    <property type="protein sequence ID" value="GAA5496568.1"/>
    <property type="molecule type" value="Genomic_DNA"/>
</dbReference>
<evidence type="ECO:0000256" key="1">
    <source>
        <dbReference type="ARBA" id="ARBA00001917"/>
    </source>
</evidence>
<accession>A0ABP9V1L4</accession>
<sequence>MANSIEFDLDGQHRPNAYPILASLVTPRPIAWVTTVDAEGNVNAAPFSFFNVFGSNPPIVAFAPGNKEPGLPKDTAKNVRQSREFVINLVDQPVAEAMVATSASLPYRTSELDGLGLSLSKSSVVAPPRISEAPAALECREYTTMEIGTNRLVIGTVHRVHAREGLFDPESLRFDQTNYHPVGRMASPDWYCLTDQLFNIEHP</sequence>
<evidence type="ECO:0000313" key="6">
    <source>
        <dbReference type="EMBL" id="GAA5496568.1"/>
    </source>
</evidence>
<organism evidence="6 7">
    <name type="scientific">Rubritalea halochordaticola</name>
    <dbReference type="NCBI Taxonomy" id="714537"/>
    <lineage>
        <taxon>Bacteria</taxon>
        <taxon>Pseudomonadati</taxon>
        <taxon>Verrucomicrobiota</taxon>
        <taxon>Verrucomicrobiia</taxon>
        <taxon>Verrucomicrobiales</taxon>
        <taxon>Rubritaleaceae</taxon>
        <taxon>Rubritalea</taxon>
    </lineage>
</organism>
<name>A0ABP9V1L4_9BACT</name>
<dbReference type="SMART" id="SM00903">
    <property type="entry name" value="Flavin_Reduct"/>
    <property type="match status" value="1"/>
</dbReference>
<evidence type="ECO:0000313" key="7">
    <source>
        <dbReference type="Proteomes" id="UP001424741"/>
    </source>
</evidence>
<comment type="cofactor">
    <cofactor evidence="1">
        <name>FMN</name>
        <dbReference type="ChEBI" id="CHEBI:58210"/>
    </cofactor>
</comment>
<proteinExistence type="inferred from homology"/>
<keyword evidence="3" id="KW-0288">FMN</keyword>
<keyword evidence="2" id="KW-0285">Flavoprotein</keyword>
<comment type="caution">
    <text evidence="6">The sequence shown here is derived from an EMBL/GenBank/DDBJ whole genome shotgun (WGS) entry which is preliminary data.</text>
</comment>
<dbReference type="Pfam" id="PF01613">
    <property type="entry name" value="Flavin_Reduct"/>
    <property type="match status" value="1"/>
</dbReference>
<comment type="similarity">
    <text evidence="4">Belongs to the flavoredoxin family.</text>
</comment>
<evidence type="ECO:0000256" key="2">
    <source>
        <dbReference type="ARBA" id="ARBA00022630"/>
    </source>
</evidence>
<protein>
    <recommendedName>
        <fullName evidence="5">Flavin reductase like domain-containing protein</fullName>
    </recommendedName>
</protein>
<dbReference type="InterPro" id="IPR012349">
    <property type="entry name" value="Split_barrel_FMN-bd"/>
</dbReference>
<dbReference type="Proteomes" id="UP001424741">
    <property type="component" value="Unassembled WGS sequence"/>
</dbReference>
<dbReference type="SUPFAM" id="SSF50475">
    <property type="entry name" value="FMN-binding split barrel"/>
    <property type="match status" value="1"/>
</dbReference>
<dbReference type="PANTHER" id="PTHR33798:SF5">
    <property type="entry name" value="FLAVIN REDUCTASE LIKE DOMAIN-CONTAINING PROTEIN"/>
    <property type="match status" value="1"/>
</dbReference>